<sequence>MFTESLTHPSARHLGPPPRRSGPPTPYPPEQNPRLPARLRFPRPPSRRSPLHLSPEKPLASPHPTLSGAPLPPRPPLASSLRTPFPGSAPLRPEEGAPRMPTGHPSFRNPPDLSNVSPPGSGFGTPQLRLPEPPPRPQGSRTPQPRGTDSPPPGSGFSTSRRSSGLGSGATQRREPDIPELAPGVSPQPGPDAPPAPLRAARPGTHRQRRPSPCTQPSPHSRPGIPAPSFRQAAETEAGASQWSRREEGTAGGGLRPAPPLPDPGAGCADPRAHSCRGCSRRGS</sequence>
<reference evidence="3" key="1">
    <citation type="submission" date="2025-08" db="UniProtKB">
        <authorList>
            <consortium name="RefSeq"/>
        </authorList>
    </citation>
    <scope>IDENTIFICATION</scope>
</reference>
<organism evidence="2 3">
    <name type="scientific">Lipotes vexillifer</name>
    <name type="common">Yangtze river dolphin</name>
    <dbReference type="NCBI Taxonomy" id="118797"/>
    <lineage>
        <taxon>Eukaryota</taxon>
        <taxon>Metazoa</taxon>
        <taxon>Chordata</taxon>
        <taxon>Craniata</taxon>
        <taxon>Vertebrata</taxon>
        <taxon>Euteleostomi</taxon>
        <taxon>Mammalia</taxon>
        <taxon>Eutheria</taxon>
        <taxon>Laurasiatheria</taxon>
        <taxon>Artiodactyla</taxon>
        <taxon>Whippomorpha</taxon>
        <taxon>Cetacea</taxon>
        <taxon>Odontoceti</taxon>
        <taxon>Lipotidae</taxon>
        <taxon>Lipotes</taxon>
    </lineage>
</organism>
<accession>A0A340WSZ5</accession>
<protein>
    <submittedName>
        <fullName evidence="3">Basic proline-rich protein-like</fullName>
    </submittedName>
</protein>
<feature type="region of interest" description="Disordered" evidence="1">
    <location>
        <begin position="1"/>
        <end position="284"/>
    </location>
</feature>
<dbReference type="GeneID" id="103090376"/>
<proteinExistence type="predicted"/>
<feature type="compositionally biased region" description="Pro residues" evidence="1">
    <location>
        <begin position="186"/>
        <end position="197"/>
    </location>
</feature>
<dbReference type="InParanoid" id="A0A340WSZ5"/>
<name>A0A340WSZ5_LIPVE</name>
<dbReference type="AlphaFoldDB" id="A0A340WSZ5"/>
<dbReference type="STRING" id="118797.A0A340WSZ5"/>
<evidence type="ECO:0000313" key="3">
    <source>
        <dbReference type="RefSeq" id="XP_007452006.1"/>
    </source>
</evidence>
<dbReference type="RefSeq" id="XP_007452006.1">
    <property type="nucleotide sequence ID" value="XM_007451944.1"/>
</dbReference>
<gene>
    <name evidence="3" type="primary">LOC103090376</name>
</gene>
<dbReference type="Proteomes" id="UP000265300">
    <property type="component" value="Unplaced"/>
</dbReference>
<evidence type="ECO:0000313" key="2">
    <source>
        <dbReference type="Proteomes" id="UP000265300"/>
    </source>
</evidence>
<feature type="compositionally biased region" description="Low complexity" evidence="1">
    <location>
        <begin position="138"/>
        <end position="165"/>
    </location>
</feature>
<dbReference type="KEGG" id="lve:103090376"/>
<keyword evidence="2" id="KW-1185">Reference proteome</keyword>
<feature type="compositionally biased region" description="Pro residues" evidence="1">
    <location>
        <begin position="15"/>
        <end position="31"/>
    </location>
</feature>
<evidence type="ECO:0000256" key="1">
    <source>
        <dbReference type="SAM" id="MobiDB-lite"/>
    </source>
</evidence>